<organism evidence="1 2">
    <name type="scientific">Kitasatospora atroaurantiaca</name>
    <dbReference type="NCBI Taxonomy" id="285545"/>
    <lineage>
        <taxon>Bacteria</taxon>
        <taxon>Bacillati</taxon>
        <taxon>Actinomycetota</taxon>
        <taxon>Actinomycetes</taxon>
        <taxon>Kitasatosporales</taxon>
        <taxon>Streptomycetaceae</taxon>
        <taxon>Kitasatospora</taxon>
    </lineage>
</organism>
<dbReference type="AlphaFoldDB" id="A0A561EN76"/>
<evidence type="ECO:0000313" key="2">
    <source>
        <dbReference type="Proteomes" id="UP000318416"/>
    </source>
</evidence>
<keyword evidence="2" id="KW-1185">Reference proteome</keyword>
<evidence type="ECO:0000313" key="1">
    <source>
        <dbReference type="EMBL" id="TWE17068.1"/>
    </source>
</evidence>
<dbReference type="EMBL" id="VIVR01000001">
    <property type="protein sequence ID" value="TWE17068.1"/>
    <property type="molecule type" value="Genomic_DNA"/>
</dbReference>
<proteinExistence type="predicted"/>
<dbReference type="Proteomes" id="UP000318416">
    <property type="component" value="Unassembled WGS sequence"/>
</dbReference>
<name>A0A561EN76_9ACTN</name>
<reference evidence="1 2" key="1">
    <citation type="submission" date="2019-06" db="EMBL/GenBank/DDBJ databases">
        <title>Sequencing the genomes of 1000 actinobacteria strains.</title>
        <authorList>
            <person name="Klenk H.-P."/>
        </authorList>
    </citation>
    <scope>NUCLEOTIDE SEQUENCE [LARGE SCALE GENOMIC DNA]</scope>
    <source>
        <strain evidence="1 2">DSM 41649</strain>
    </source>
</reference>
<gene>
    <name evidence="1" type="ORF">FB465_2072</name>
</gene>
<accession>A0A561EN76</accession>
<dbReference type="RefSeq" id="WP_145789616.1">
    <property type="nucleotide sequence ID" value="NZ_BAAABR010000089.1"/>
</dbReference>
<sequence length="130" mass="13810">MPDLSPAETLTTAAKLLRERATAITAPDPGLDQPWHVEECADNETGGCPCIVAYQQHDDSSGFGVTTRYVADAETPEFAQWIALMNPGVGLALADWLDVAAANAAALTWPNQFIDSALAVARQILGEVTE</sequence>
<protein>
    <submittedName>
        <fullName evidence="1">Uncharacterized protein</fullName>
    </submittedName>
</protein>
<comment type="caution">
    <text evidence="1">The sequence shown here is derived from an EMBL/GenBank/DDBJ whole genome shotgun (WGS) entry which is preliminary data.</text>
</comment>